<dbReference type="PANTHER" id="PTHR46509:SF1">
    <property type="entry name" value="PHOSPHOADENOSINE PHOSPHOSULFATE REDUCTASE"/>
    <property type="match status" value="1"/>
</dbReference>
<evidence type="ECO:0000256" key="6">
    <source>
        <dbReference type="ARBA" id="ARBA00024298"/>
    </source>
</evidence>
<dbReference type="SUPFAM" id="SSF52402">
    <property type="entry name" value="Adenine nucleotide alpha hydrolases-like"/>
    <property type="match status" value="1"/>
</dbReference>
<comment type="caution">
    <text evidence="14">The sequence shown here is derived from an EMBL/GenBank/DDBJ whole genome shotgun (WGS) entry which is preliminary data.</text>
</comment>
<dbReference type="NCBIfam" id="NF002537">
    <property type="entry name" value="PRK02090.1"/>
    <property type="match status" value="1"/>
</dbReference>
<dbReference type="CDD" id="cd23945">
    <property type="entry name" value="PAPS_reductase"/>
    <property type="match status" value="1"/>
</dbReference>
<dbReference type="Proteomes" id="UP000809829">
    <property type="component" value="Unassembled WGS sequence"/>
</dbReference>
<evidence type="ECO:0000256" key="2">
    <source>
        <dbReference type="ARBA" id="ARBA00022490"/>
    </source>
</evidence>
<dbReference type="GO" id="GO:0004604">
    <property type="term" value="F:phosphoadenylyl-sulfate reductase (thioredoxin) activity"/>
    <property type="evidence" value="ECO:0007669"/>
    <property type="project" value="UniProtKB-EC"/>
</dbReference>
<name>A0ABS2R1N1_9BACI</name>
<comment type="pathway">
    <text evidence="7 12">Sulfur metabolism; hydrogen sulfide biosynthesis; sulfite from sulfate.</text>
</comment>
<evidence type="ECO:0000256" key="3">
    <source>
        <dbReference type="ARBA" id="ARBA00023002"/>
    </source>
</evidence>
<comment type="catalytic activity">
    <reaction evidence="12">
        <text>[thioredoxin]-disulfide + sulfite + AMP + 2 H(+) = adenosine 5'-phosphosulfate + [thioredoxin]-dithiol</text>
        <dbReference type="Rhea" id="RHEA:21976"/>
        <dbReference type="Rhea" id="RHEA-COMP:10698"/>
        <dbReference type="Rhea" id="RHEA-COMP:10700"/>
        <dbReference type="ChEBI" id="CHEBI:15378"/>
        <dbReference type="ChEBI" id="CHEBI:17359"/>
        <dbReference type="ChEBI" id="CHEBI:29950"/>
        <dbReference type="ChEBI" id="CHEBI:50058"/>
        <dbReference type="ChEBI" id="CHEBI:58243"/>
        <dbReference type="ChEBI" id="CHEBI:456215"/>
        <dbReference type="EC" id="1.8.4.10"/>
    </reaction>
</comment>
<keyword evidence="15" id="KW-1185">Reference proteome</keyword>
<comment type="similarity">
    <text evidence="1 12">Belongs to the PAPS reductase family. CysH subfamily.</text>
</comment>
<dbReference type="PIRSF" id="PIRSF000857">
    <property type="entry name" value="PAPS_reductase"/>
    <property type="match status" value="1"/>
</dbReference>
<dbReference type="RefSeq" id="WP_205188654.1">
    <property type="nucleotide sequence ID" value="NZ_JAFBFC010000007.1"/>
</dbReference>
<evidence type="ECO:0000256" key="9">
    <source>
        <dbReference type="ARBA" id="ARBA00029514"/>
    </source>
</evidence>
<dbReference type="Gene3D" id="3.40.50.620">
    <property type="entry name" value="HUPs"/>
    <property type="match status" value="1"/>
</dbReference>
<evidence type="ECO:0000256" key="1">
    <source>
        <dbReference type="ARBA" id="ARBA00009732"/>
    </source>
</evidence>
<feature type="domain" description="Phosphoadenosine phosphosulphate reductase" evidence="13">
    <location>
        <begin position="41"/>
        <end position="212"/>
    </location>
</feature>
<proteinExistence type="inferred from homology"/>
<keyword evidence="2 12" id="KW-0963">Cytoplasm</keyword>
<comment type="cofactor">
    <cofactor evidence="12">
        <name>[4Fe-4S] cluster</name>
        <dbReference type="ChEBI" id="CHEBI:49883"/>
    </cofactor>
    <text evidence="12">Binds 1 [4Fe-4S] cluster per subunit.</text>
</comment>
<evidence type="ECO:0000313" key="15">
    <source>
        <dbReference type="Proteomes" id="UP000809829"/>
    </source>
</evidence>
<evidence type="ECO:0000256" key="7">
    <source>
        <dbReference type="ARBA" id="ARBA00024327"/>
    </source>
</evidence>
<feature type="binding site" evidence="12">
    <location>
        <position position="206"/>
    </location>
    <ligand>
        <name>[4Fe-4S] cluster</name>
        <dbReference type="ChEBI" id="CHEBI:49883"/>
    </ligand>
</feature>
<dbReference type="NCBIfam" id="TIGR02055">
    <property type="entry name" value="APS_reductase"/>
    <property type="match status" value="1"/>
</dbReference>
<dbReference type="Pfam" id="PF01507">
    <property type="entry name" value="PAPS_reduct"/>
    <property type="match status" value="1"/>
</dbReference>
<evidence type="ECO:0000256" key="12">
    <source>
        <dbReference type="HAMAP-Rule" id="MF_00063"/>
    </source>
</evidence>
<dbReference type="InterPro" id="IPR002500">
    <property type="entry name" value="PAPS_reduct_dom"/>
</dbReference>
<evidence type="ECO:0000256" key="5">
    <source>
        <dbReference type="ARBA" id="ARBA00023014"/>
    </source>
</evidence>
<comment type="function">
    <text evidence="6 12">Catalyzes the formation of sulfite from adenosine 5'-phosphosulfate (APS) using thioredoxin as an electron donor.</text>
</comment>
<evidence type="ECO:0000256" key="10">
    <source>
        <dbReference type="ARBA" id="ARBA00030894"/>
    </source>
</evidence>
<evidence type="ECO:0000256" key="4">
    <source>
        <dbReference type="ARBA" id="ARBA00023004"/>
    </source>
</evidence>
<evidence type="ECO:0000313" key="14">
    <source>
        <dbReference type="EMBL" id="MBM7704659.1"/>
    </source>
</evidence>
<keyword evidence="12" id="KW-0479">Metal-binding</keyword>
<dbReference type="NCBIfam" id="TIGR00434">
    <property type="entry name" value="cysH"/>
    <property type="match status" value="1"/>
</dbReference>
<dbReference type="InterPro" id="IPR011798">
    <property type="entry name" value="APS_reductase"/>
</dbReference>
<feature type="active site" description="Nucleophile; cysteine thiosulfonate intermediate" evidence="12">
    <location>
        <position position="232"/>
    </location>
</feature>
<evidence type="ECO:0000259" key="13">
    <source>
        <dbReference type="Pfam" id="PF01507"/>
    </source>
</evidence>
<comment type="subcellular location">
    <subcellularLocation>
        <location evidence="12">Cytoplasm</location>
    </subcellularLocation>
</comment>
<sequence length="237" mass="27511">MSSLLTYKSWNDEIPSFSDSDESKGALPVLEWAYKHYGDSIVYASSFGIESIVLIDLIAKVKDDATLVFLDTDLHFKETYEVIEQIQNRFPNLNIRLEKPELTLKEQEEVHGSELWKTNPNLCCQIRKITPLKKALGDYEAWISGLRREQSSTRSHMNFLNKDDKFQKIKVCPIIHWTWKEIWRYVYKNNLPYNKLHDQGYPSIGCMPCTAPTHDLNDLRAGRWAGTKKVECGLHES</sequence>
<feature type="binding site" evidence="12">
    <location>
        <position position="124"/>
    </location>
    <ligand>
        <name>[4Fe-4S] cluster</name>
        <dbReference type="ChEBI" id="CHEBI:49883"/>
    </ligand>
</feature>
<protein>
    <recommendedName>
        <fullName evidence="9 12">Adenosine 5'-phosphosulfate reductase</fullName>
        <shortName evidence="12">APS reductase</shortName>
        <ecNumber evidence="8 12">1.8.4.10</ecNumber>
    </recommendedName>
    <alternativeName>
        <fullName evidence="11 12">5'-adenylylsulfate reductase</fullName>
    </alternativeName>
    <alternativeName>
        <fullName evidence="10 12">Thioredoxin-dependent 5'-adenylylsulfate reductase</fullName>
    </alternativeName>
</protein>
<keyword evidence="4 12" id="KW-0408">Iron</keyword>
<keyword evidence="3 12" id="KW-0560">Oxidoreductase</keyword>
<accession>A0ABS2R1N1</accession>
<feature type="binding site" evidence="12">
    <location>
        <position position="209"/>
    </location>
    <ligand>
        <name>[4Fe-4S] cluster</name>
        <dbReference type="ChEBI" id="CHEBI:49883"/>
    </ligand>
</feature>
<organism evidence="14 15">
    <name type="scientific">Priestia iocasae</name>
    <dbReference type="NCBI Taxonomy" id="2291674"/>
    <lineage>
        <taxon>Bacteria</taxon>
        <taxon>Bacillati</taxon>
        <taxon>Bacillota</taxon>
        <taxon>Bacilli</taxon>
        <taxon>Bacillales</taxon>
        <taxon>Bacillaceae</taxon>
        <taxon>Priestia</taxon>
    </lineage>
</organism>
<gene>
    <name evidence="12" type="primary">cysH</name>
    <name evidence="14" type="ORF">JOC83_003516</name>
</gene>
<reference evidence="14 15" key="1">
    <citation type="submission" date="2021-01" db="EMBL/GenBank/DDBJ databases">
        <title>Genomic Encyclopedia of Type Strains, Phase IV (KMG-IV): sequencing the most valuable type-strain genomes for metagenomic binning, comparative biology and taxonomic classification.</title>
        <authorList>
            <person name="Goeker M."/>
        </authorList>
    </citation>
    <scope>NUCLEOTIDE SEQUENCE [LARGE SCALE GENOMIC DNA]</scope>
    <source>
        <strain evidence="14 15">DSM 104297</strain>
    </source>
</reference>
<feature type="binding site" evidence="12">
    <location>
        <position position="123"/>
    </location>
    <ligand>
        <name>[4Fe-4S] cluster</name>
        <dbReference type="ChEBI" id="CHEBI:49883"/>
    </ligand>
</feature>
<dbReference type="InterPro" id="IPR004511">
    <property type="entry name" value="PAPS/APS_Rdtase"/>
</dbReference>
<dbReference type="EC" id="1.8.4.10" evidence="8 12"/>
<dbReference type="HAMAP" id="MF_00063">
    <property type="entry name" value="CysH"/>
    <property type="match status" value="1"/>
</dbReference>
<dbReference type="PANTHER" id="PTHR46509">
    <property type="entry name" value="PHOSPHOADENOSINE PHOSPHOSULFATE REDUCTASE"/>
    <property type="match status" value="1"/>
</dbReference>
<evidence type="ECO:0000256" key="11">
    <source>
        <dbReference type="ARBA" id="ARBA00032041"/>
    </source>
</evidence>
<evidence type="ECO:0000256" key="8">
    <source>
        <dbReference type="ARBA" id="ARBA00024386"/>
    </source>
</evidence>
<dbReference type="InterPro" id="IPR014729">
    <property type="entry name" value="Rossmann-like_a/b/a_fold"/>
</dbReference>
<dbReference type="EMBL" id="JAFBFC010000007">
    <property type="protein sequence ID" value="MBM7704659.1"/>
    <property type="molecule type" value="Genomic_DNA"/>
</dbReference>
<keyword evidence="5 12" id="KW-0411">Iron-sulfur</keyword>